<keyword evidence="8" id="KW-0653">Protein transport</keyword>
<keyword evidence="7" id="KW-0812">Transmembrane</keyword>
<keyword evidence="5" id="KW-1003">Cell membrane</keyword>
<organism evidence="11 12">
    <name type="scientific">Aquisalinus flavus</name>
    <dbReference type="NCBI Taxonomy" id="1526572"/>
    <lineage>
        <taxon>Bacteria</taxon>
        <taxon>Pseudomonadati</taxon>
        <taxon>Pseudomonadota</taxon>
        <taxon>Alphaproteobacteria</taxon>
        <taxon>Parvularculales</taxon>
        <taxon>Parvularculaceae</taxon>
        <taxon>Aquisalinus</taxon>
    </lineage>
</organism>
<gene>
    <name evidence="11" type="ORF">GCM10011342_06440</name>
</gene>
<dbReference type="Proteomes" id="UP000613582">
    <property type="component" value="Unassembled WGS sequence"/>
</dbReference>
<evidence type="ECO:0000256" key="4">
    <source>
        <dbReference type="ARBA" id="ARBA00022448"/>
    </source>
</evidence>
<comment type="subcellular location">
    <subcellularLocation>
        <location evidence="1">Cell inner membrane</location>
    </subcellularLocation>
</comment>
<keyword evidence="6" id="KW-0997">Cell inner membrane</keyword>
<dbReference type="RefSeq" id="WP_188159843.1">
    <property type="nucleotide sequence ID" value="NZ_BMGH01000001.1"/>
</dbReference>
<evidence type="ECO:0000256" key="6">
    <source>
        <dbReference type="ARBA" id="ARBA00022519"/>
    </source>
</evidence>
<evidence type="ECO:0000256" key="1">
    <source>
        <dbReference type="ARBA" id="ARBA00004533"/>
    </source>
</evidence>
<sequence length="251" mass="26268">MLRRTVYLPLAGIALFVVLAVARLPLSLALDISGVRAQGVDWAAAGGTVWQGTIAGVSLDGYPIGTVTQRTRFLPLLTGRVFSEIEIAGRPVNGEGRVSLAGERVTLSDAAFLVDLSAYNVVDAFGAPLRGTVRLETDNLQLRGERCQSGVVSLWTDSLSYSARSWGGEGFPLAGTATCGDDGVLRLALSGEGNGQTVAITGTLDPTLDYLAEVTAGGLEEDVATALTLYGFEQTGDDLVLIQRGNLLVNP</sequence>
<evidence type="ECO:0000256" key="10">
    <source>
        <dbReference type="ARBA" id="ARBA00030772"/>
    </source>
</evidence>
<comment type="similarity">
    <text evidence="2">Belongs to the GSP N family.</text>
</comment>
<evidence type="ECO:0000313" key="12">
    <source>
        <dbReference type="Proteomes" id="UP000613582"/>
    </source>
</evidence>
<dbReference type="Pfam" id="PF01203">
    <property type="entry name" value="T2SSN"/>
    <property type="match status" value="1"/>
</dbReference>
<dbReference type="GO" id="GO:0015627">
    <property type="term" value="C:type II protein secretion system complex"/>
    <property type="evidence" value="ECO:0007669"/>
    <property type="project" value="InterPro"/>
</dbReference>
<dbReference type="InterPro" id="IPR022792">
    <property type="entry name" value="T2SS_protein-GspN"/>
</dbReference>
<comment type="caution">
    <text evidence="11">The sequence shown here is derived from an EMBL/GenBank/DDBJ whole genome shotgun (WGS) entry which is preliminary data.</text>
</comment>
<dbReference type="GO" id="GO:0015628">
    <property type="term" value="P:protein secretion by the type II secretion system"/>
    <property type="evidence" value="ECO:0007669"/>
    <property type="project" value="InterPro"/>
</dbReference>
<keyword evidence="12" id="KW-1185">Reference proteome</keyword>
<dbReference type="GO" id="GO:0005886">
    <property type="term" value="C:plasma membrane"/>
    <property type="evidence" value="ECO:0007669"/>
    <property type="project" value="UniProtKB-SubCell"/>
</dbReference>
<evidence type="ECO:0000256" key="8">
    <source>
        <dbReference type="ARBA" id="ARBA00022927"/>
    </source>
</evidence>
<evidence type="ECO:0000256" key="5">
    <source>
        <dbReference type="ARBA" id="ARBA00022475"/>
    </source>
</evidence>
<evidence type="ECO:0000256" key="7">
    <source>
        <dbReference type="ARBA" id="ARBA00022692"/>
    </source>
</evidence>
<accession>A0A8J2V724</accession>
<keyword evidence="9" id="KW-0472">Membrane</keyword>
<dbReference type="EMBL" id="BMGH01000001">
    <property type="protein sequence ID" value="GGD00162.1"/>
    <property type="molecule type" value="Genomic_DNA"/>
</dbReference>
<reference evidence="11" key="1">
    <citation type="journal article" date="2014" name="Int. J. Syst. Evol. Microbiol.">
        <title>Complete genome sequence of Corynebacterium casei LMG S-19264T (=DSM 44701T), isolated from a smear-ripened cheese.</title>
        <authorList>
            <consortium name="US DOE Joint Genome Institute (JGI-PGF)"/>
            <person name="Walter F."/>
            <person name="Albersmeier A."/>
            <person name="Kalinowski J."/>
            <person name="Ruckert C."/>
        </authorList>
    </citation>
    <scope>NUCLEOTIDE SEQUENCE</scope>
    <source>
        <strain evidence="11">CGMCC 1.12921</strain>
    </source>
</reference>
<name>A0A8J2V724_9PROT</name>
<keyword evidence="4" id="KW-0813">Transport</keyword>
<evidence type="ECO:0000256" key="2">
    <source>
        <dbReference type="ARBA" id="ARBA00007208"/>
    </source>
</evidence>
<evidence type="ECO:0000256" key="3">
    <source>
        <dbReference type="ARBA" id="ARBA00021563"/>
    </source>
</evidence>
<evidence type="ECO:0000313" key="11">
    <source>
        <dbReference type="EMBL" id="GGD00162.1"/>
    </source>
</evidence>
<proteinExistence type="inferred from homology"/>
<protein>
    <recommendedName>
        <fullName evidence="3">Type II secretion system protein N</fullName>
    </recommendedName>
    <alternativeName>
        <fullName evidence="10">General secretion pathway protein N</fullName>
    </alternativeName>
</protein>
<reference evidence="11" key="2">
    <citation type="submission" date="2020-09" db="EMBL/GenBank/DDBJ databases">
        <authorList>
            <person name="Sun Q."/>
            <person name="Zhou Y."/>
        </authorList>
    </citation>
    <scope>NUCLEOTIDE SEQUENCE</scope>
    <source>
        <strain evidence="11">CGMCC 1.12921</strain>
    </source>
</reference>
<dbReference type="AlphaFoldDB" id="A0A8J2V724"/>
<evidence type="ECO:0000256" key="9">
    <source>
        <dbReference type="ARBA" id="ARBA00023136"/>
    </source>
</evidence>